<dbReference type="EMBL" id="HBFX01049054">
    <property type="protein sequence ID" value="CAD8978486.1"/>
    <property type="molecule type" value="Transcribed_RNA"/>
</dbReference>
<dbReference type="Pfam" id="PF02391">
    <property type="entry name" value="MoaE"/>
    <property type="match status" value="1"/>
</dbReference>
<evidence type="ECO:0000313" key="3">
    <source>
        <dbReference type="EMBL" id="CAD8978486.1"/>
    </source>
</evidence>
<dbReference type="InterPro" id="IPR003448">
    <property type="entry name" value="Mopterin_biosynth_MoaE"/>
</dbReference>
<evidence type="ECO:0000313" key="2">
    <source>
        <dbReference type="EMBL" id="CAD8757384.1"/>
    </source>
</evidence>
<dbReference type="CDD" id="cd00756">
    <property type="entry name" value="MoaE"/>
    <property type="match status" value="1"/>
</dbReference>
<organism evidence="2">
    <name type="scientific">Hemiselmis andersenii</name>
    <name type="common">Cryptophyte alga</name>
    <dbReference type="NCBI Taxonomy" id="464988"/>
    <lineage>
        <taxon>Eukaryota</taxon>
        <taxon>Cryptophyceae</taxon>
        <taxon>Cryptomonadales</taxon>
        <taxon>Hemiselmidaceae</taxon>
        <taxon>Hemiselmis</taxon>
    </lineage>
</organism>
<feature type="region of interest" description="Disordered" evidence="1">
    <location>
        <begin position="1"/>
        <end position="33"/>
    </location>
</feature>
<evidence type="ECO:0008006" key="4">
    <source>
        <dbReference type="Google" id="ProtNLM"/>
    </source>
</evidence>
<name>A0A6T8PDY5_HEMAN</name>
<proteinExistence type="predicted"/>
<gene>
    <name evidence="3" type="ORF">HAND00432_LOCUS29494</name>
    <name evidence="2" type="ORF">HAND1043_LOCUS23898</name>
</gene>
<feature type="compositionally biased region" description="Basic and acidic residues" evidence="1">
    <location>
        <begin position="1"/>
        <end position="15"/>
    </location>
</feature>
<protein>
    <recommendedName>
        <fullName evidence="4">Molybdenum cofactor biosynthesis protein MoaE</fullName>
    </recommendedName>
</protein>
<evidence type="ECO:0000256" key="1">
    <source>
        <dbReference type="SAM" id="MobiDB-lite"/>
    </source>
</evidence>
<dbReference type="AlphaFoldDB" id="A0A6T8PDY5"/>
<accession>A0A6T8PDY5</accession>
<reference evidence="2" key="1">
    <citation type="submission" date="2021-01" db="EMBL/GenBank/DDBJ databases">
        <authorList>
            <person name="Corre E."/>
            <person name="Pelletier E."/>
            <person name="Niang G."/>
            <person name="Scheremetjew M."/>
            <person name="Finn R."/>
            <person name="Kale V."/>
            <person name="Holt S."/>
            <person name="Cochrane G."/>
            <person name="Meng A."/>
            <person name="Brown T."/>
            <person name="Cohen L."/>
        </authorList>
    </citation>
    <scope>NUCLEOTIDE SEQUENCE</scope>
    <source>
        <strain evidence="2">CCMP441</strain>
        <strain evidence="3">CCMP644</strain>
    </source>
</reference>
<dbReference type="Gene3D" id="3.90.1170.40">
    <property type="entry name" value="Molybdopterin biosynthesis MoaE subunit"/>
    <property type="match status" value="1"/>
</dbReference>
<sequence length="151" mass="16796">MAEGEKREPSFDIRLVDGPVPYEPPPYDRDGGGENSFLGRTRAELHPSCGELRCLRYEAKESMAKKLLLEIAQEAAAKHGLLFVRMVHALGEVPVGEASILCQVVSAHRKETFEATAELMNKLKAKVPIWKQEVWDNGETWQDGAPIDPKA</sequence>
<dbReference type="SUPFAM" id="SSF54690">
    <property type="entry name" value="Molybdopterin synthase subunit MoaE"/>
    <property type="match status" value="1"/>
</dbReference>
<dbReference type="PANTHER" id="PTHR23404">
    <property type="entry name" value="MOLYBDOPTERIN SYNTHASE RELATED"/>
    <property type="match status" value="1"/>
</dbReference>
<dbReference type="EMBL" id="HBFK01039395">
    <property type="protein sequence ID" value="CAD8757384.1"/>
    <property type="molecule type" value="Transcribed_RNA"/>
</dbReference>
<dbReference type="GO" id="GO:0006777">
    <property type="term" value="P:Mo-molybdopterin cofactor biosynthetic process"/>
    <property type="evidence" value="ECO:0007669"/>
    <property type="project" value="InterPro"/>
</dbReference>
<dbReference type="InterPro" id="IPR036563">
    <property type="entry name" value="MoaE_sf"/>
</dbReference>